<dbReference type="SUPFAM" id="SSF109854">
    <property type="entry name" value="DinB/YfiT-like putative metalloenzymes"/>
    <property type="match status" value="1"/>
</dbReference>
<feature type="domain" description="DinB-like" evidence="1">
    <location>
        <begin position="2"/>
        <end position="134"/>
    </location>
</feature>
<gene>
    <name evidence="2" type="ORF">GHK86_09375</name>
</gene>
<dbReference type="NCBIfam" id="NF047843">
    <property type="entry name" value="MST_Rv0443"/>
    <property type="match status" value="1"/>
</dbReference>
<evidence type="ECO:0000313" key="3">
    <source>
        <dbReference type="Proteomes" id="UP000437736"/>
    </source>
</evidence>
<feature type="non-terminal residue" evidence="2">
    <location>
        <position position="1"/>
    </location>
</feature>
<name>A0ABW9QSW8_9ACTN</name>
<dbReference type="Gene3D" id="1.20.120.450">
    <property type="entry name" value="dinb family like domain"/>
    <property type="match status" value="1"/>
</dbReference>
<reference evidence="2 3" key="1">
    <citation type="submission" date="2019-11" db="EMBL/GenBank/DDBJ databases">
        <title>Acidiferrimicrobium australis gen. nov., sp. nov., an acidophilic and obligately heterotrophic, member of the Actinobacteria that catalyses dissimilatory oxido- reduction of iron isolated from metal-rich acidic water in Chile.</title>
        <authorList>
            <person name="Gonzalez D."/>
            <person name="Huber K."/>
            <person name="Hedrich S."/>
            <person name="Rojas-Villalobos C."/>
            <person name="Quatrini R."/>
            <person name="Dinamarca M.A."/>
            <person name="Schwarz A."/>
            <person name="Canales C."/>
            <person name="Nancucheo I."/>
        </authorList>
    </citation>
    <scope>NUCLEOTIDE SEQUENCE [LARGE SCALE GENOMIC DNA]</scope>
    <source>
        <strain evidence="2 3">USS-CCA1</strain>
    </source>
</reference>
<dbReference type="Proteomes" id="UP000437736">
    <property type="component" value="Unassembled WGS sequence"/>
</dbReference>
<comment type="caution">
    <text evidence="2">The sequence shown here is derived from an EMBL/GenBank/DDBJ whole genome shotgun (WGS) entry which is preliminary data.</text>
</comment>
<protein>
    <submittedName>
        <fullName evidence="2">DUF664 domain-containing protein</fullName>
    </submittedName>
</protein>
<accession>A0ABW9QSW8</accession>
<dbReference type="InterPro" id="IPR024775">
    <property type="entry name" value="DinB-like"/>
</dbReference>
<dbReference type="Pfam" id="PF12867">
    <property type="entry name" value="DinB_2"/>
    <property type="match status" value="1"/>
</dbReference>
<organism evidence="2 3">
    <name type="scientific">Acidiferrimicrobium australe</name>
    <dbReference type="NCBI Taxonomy" id="2664430"/>
    <lineage>
        <taxon>Bacteria</taxon>
        <taxon>Bacillati</taxon>
        <taxon>Actinomycetota</taxon>
        <taxon>Acidimicrobiia</taxon>
        <taxon>Acidimicrobiales</taxon>
        <taxon>Acidimicrobiaceae</taxon>
        <taxon>Acidiferrimicrobium</taxon>
    </lineage>
</organism>
<dbReference type="EMBL" id="WJHE01000435">
    <property type="protein sequence ID" value="MST32925.1"/>
    <property type="molecule type" value="Genomic_DNA"/>
</dbReference>
<keyword evidence="3" id="KW-1185">Reference proteome</keyword>
<evidence type="ECO:0000313" key="2">
    <source>
        <dbReference type="EMBL" id="MST32925.1"/>
    </source>
</evidence>
<sequence>ASDAVLRHRPGPGANTVSWLVWHLTRVQDAQLADALGHPDTWQTEGWEERFGLPFEPGATGYGQDPDEAARVTAGRELLAGYHEAVAHHVHEWLAGLGDADLDEVVDPGWDPPVTLGVRLVSVLADALQHVGQAAYVRGLAERAGT</sequence>
<dbReference type="InterPro" id="IPR034660">
    <property type="entry name" value="DinB/YfiT-like"/>
</dbReference>
<evidence type="ECO:0000259" key="1">
    <source>
        <dbReference type="Pfam" id="PF12867"/>
    </source>
</evidence>
<proteinExistence type="predicted"/>